<feature type="compositionally biased region" description="Basic and acidic residues" evidence="1">
    <location>
        <begin position="7"/>
        <end position="47"/>
    </location>
</feature>
<feature type="transmembrane region" description="Helical" evidence="2">
    <location>
        <begin position="138"/>
        <end position="157"/>
    </location>
</feature>
<reference evidence="3 4" key="2">
    <citation type="submission" date="2008-10" db="EMBL/GenBank/DDBJ databases">
        <authorList>
            <person name="Fulton L."/>
            <person name="Clifton S."/>
            <person name="Fulton B."/>
            <person name="Xu J."/>
            <person name="Minx P."/>
            <person name="Pepin K.H."/>
            <person name="Johnson M."/>
            <person name="Thiruvilangam P."/>
            <person name="Bhonagiri V."/>
            <person name="Nash W.E."/>
            <person name="Mardis E.R."/>
            <person name="Wilson R.K."/>
        </authorList>
    </citation>
    <scope>NUCLEOTIDE SEQUENCE [LARGE SCALE GENOMIC DNA]</scope>
    <source>
        <strain evidence="3 4">DSM 13279</strain>
    </source>
</reference>
<protein>
    <submittedName>
        <fullName evidence="3">Uncharacterized protein</fullName>
    </submittedName>
</protein>
<name>B6GBF1_9ACTN</name>
<dbReference type="EMBL" id="ABXJ01000073">
    <property type="protein sequence ID" value="EEA90413.1"/>
    <property type="molecule type" value="Genomic_DNA"/>
</dbReference>
<feature type="transmembrane region" description="Helical" evidence="2">
    <location>
        <begin position="203"/>
        <end position="230"/>
    </location>
</feature>
<dbReference type="GeneID" id="98003152"/>
<evidence type="ECO:0000256" key="1">
    <source>
        <dbReference type="SAM" id="MobiDB-lite"/>
    </source>
</evidence>
<feature type="transmembrane region" description="Helical" evidence="2">
    <location>
        <begin position="236"/>
        <end position="254"/>
    </location>
</feature>
<evidence type="ECO:0000313" key="4">
    <source>
        <dbReference type="Proteomes" id="UP000003560"/>
    </source>
</evidence>
<comment type="caution">
    <text evidence="3">The sequence shown here is derived from an EMBL/GenBank/DDBJ whole genome shotgun (WGS) entry which is preliminary data.</text>
</comment>
<feature type="transmembrane region" description="Helical" evidence="2">
    <location>
        <begin position="163"/>
        <end position="182"/>
    </location>
</feature>
<feature type="region of interest" description="Disordered" evidence="1">
    <location>
        <begin position="1"/>
        <end position="47"/>
    </location>
</feature>
<dbReference type="AlphaFoldDB" id="B6GBF1"/>
<sequence>MVARAHRGAESRAKTEDDSRFEGSEEFQSDRRGRCKGDVPLRRSSDGTCACDDKALEAGDAPDSGDGPRSLECDVRALYAAERDELRASQGDARDDLIAACVSACEREVEQMRGAPVDDRALIRSFARAQLRFIPRSTWAGLAGVALIVAAGANVLGTHALPQLFSAAGSLLALICLANVMRSRGFGMAELESSCRFNAVAVVLARMFAMGMGSVAILAVAGCSLGAAGVDALRCLLWMGAPYLVTCAGGLTCARRVASCDARTAAVAWSAGVVAISVVFYQAAPGAYASTALWLWALACVGSAAWLSVEVRAWIVASASGFVAGAQASRA</sequence>
<feature type="transmembrane region" description="Helical" evidence="2">
    <location>
        <begin position="290"/>
        <end position="309"/>
    </location>
</feature>
<dbReference type="RefSeq" id="WP_006721054.1">
    <property type="nucleotide sequence ID" value="NZ_CP085935.1"/>
</dbReference>
<dbReference type="STRING" id="445975.COLSTE_01410"/>
<reference evidence="3 4" key="1">
    <citation type="submission" date="2008-10" db="EMBL/GenBank/DDBJ databases">
        <title>Draft genome sequence of Collinsella stercoris (DSM 13279).</title>
        <authorList>
            <person name="Sudarsanam P."/>
            <person name="Ley R."/>
            <person name="Guruge J."/>
            <person name="Turnbaugh P.J."/>
            <person name="Mahowald M."/>
            <person name="Liep D."/>
            <person name="Gordon J."/>
        </authorList>
    </citation>
    <scope>NUCLEOTIDE SEQUENCE [LARGE SCALE GENOMIC DNA]</scope>
    <source>
        <strain evidence="3 4">DSM 13279</strain>
    </source>
</reference>
<evidence type="ECO:0000313" key="3">
    <source>
        <dbReference type="EMBL" id="EEA90413.1"/>
    </source>
</evidence>
<keyword evidence="2" id="KW-1133">Transmembrane helix</keyword>
<dbReference type="OrthoDB" id="3174244at2"/>
<keyword evidence="4" id="KW-1185">Reference proteome</keyword>
<dbReference type="HOGENOM" id="CLU_838653_0_0_11"/>
<keyword evidence="2" id="KW-0472">Membrane</keyword>
<evidence type="ECO:0000256" key="2">
    <source>
        <dbReference type="SAM" id="Phobius"/>
    </source>
</evidence>
<accession>B6GBF1</accession>
<organism evidence="3 4">
    <name type="scientific">Collinsella stercoris DSM 13279</name>
    <dbReference type="NCBI Taxonomy" id="445975"/>
    <lineage>
        <taxon>Bacteria</taxon>
        <taxon>Bacillati</taxon>
        <taxon>Actinomycetota</taxon>
        <taxon>Coriobacteriia</taxon>
        <taxon>Coriobacteriales</taxon>
        <taxon>Coriobacteriaceae</taxon>
        <taxon>Collinsella</taxon>
    </lineage>
</organism>
<gene>
    <name evidence="3" type="ORF">COLSTE_01410</name>
</gene>
<keyword evidence="2" id="KW-0812">Transmembrane</keyword>
<dbReference type="eggNOG" id="ENOG5033GBP">
    <property type="taxonomic scope" value="Bacteria"/>
</dbReference>
<feature type="transmembrane region" description="Helical" evidence="2">
    <location>
        <begin position="266"/>
        <end position="284"/>
    </location>
</feature>
<proteinExistence type="predicted"/>
<dbReference type="Proteomes" id="UP000003560">
    <property type="component" value="Unassembled WGS sequence"/>
</dbReference>